<feature type="transmembrane region" description="Helical" evidence="9">
    <location>
        <begin position="240"/>
        <end position="259"/>
    </location>
</feature>
<feature type="transmembrane region" description="Helical" evidence="9">
    <location>
        <begin position="215"/>
        <end position="233"/>
    </location>
</feature>
<dbReference type="SUPFAM" id="SSF52266">
    <property type="entry name" value="SGNH hydrolase"/>
    <property type="match status" value="1"/>
</dbReference>
<dbReference type="RefSeq" id="WP_207930448.1">
    <property type="nucleotide sequence ID" value="NZ_SMKI01000193.1"/>
</dbReference>
<dbReference type="GO" id="GO:0016747">
    <property type="term" value="F:acyltransferase activity, transferring groups other than amino-acyl groups"/>
    <property type="evidence" value="ECO:0007669"/>
    <property type="project" value="InterPro"/>
</dbReference>
<feature type="transmembrane region" description="Helical" evidence="9">
    <location>
        <begin position="152"/>
        <end position="171"/>
    </location>
</feature>
<dbReference type="InterPro" id="IPR043968">
    <property type="entry name" value="SGNH"/>
</dbReference>
<dbReference type="InterPro" id="IPR036514">
    <property type="entry name" value="SGNH_hydro_sf"/>
</dbReference>
<evidence type="ECO:0000313" key="13">
    <source>
        <dbReference type="Proteomes" id="UP000295345"/>
    </source>
</evidence>
<feature type="transmembrane region" description="Helical" evidence="9">
    <location>
        <begin position="265"/>
        <end position="282"/>
    </location>
</feature>
<evidence type="ECO:0000256" key="6">
    <source>
        <dbReference type="ARBA" id="ARBA00023136"/>
    </source>
</evidence>
<dbReference type="InterPro" id="IPR050879">
    <property type="entry name" value="Acyltransferase_3"/>
</dbReference>
<accession>A0A4R4TEM8</accession>
<gene>
    <name evidence="12" type="ORF">E1283_18740</name>
</gene>
<evidence type="ECO:0000259" key="10">
    <source>
        <dbReference type="Pfam" id="PF01757"/>
    </source>
</evidence>
<feature type="domain" description="Acyltransferase 3" evidence="10">
    <location>
        <begin position="22"/>
        <end position="349"/>
    </location>
</feature>
<keyword evidence="13" id="KW-1185">Reference proteome</keyword>
<evidence type="ECO:0000256" key="4">
    <source>
        <dbReference type="ARBA" id="ARBA00022692"/>
    </source>
</evidence>
<evidence type="ECO:0000256" key="5">
    <source>
        <dbReference type="ARBA" id="ARBA00022989"/>
    </source>
</evidence>
<evidence type="ECO:0000256" key="3">
    <source>
        <dbReference type="ARBA" id="ARBA00022679"/>
    </source>
</evidence>
<evidence type="ECO:0000313" key="12">
    <source>
        <dbReference type="EMBL" id="TDC73612.1"/>
    </source>
</evidence>
<evidence type="ECO:0000256" key="1">
    <source>
        <dbReference type="ARBA" id="ARBA00004651"/>
    </source>
</evidence>
<organism evidence="12 13">
    <name type="scientific">Streptomyces hainanensis</name>
    <dbReference type="NCBI Taxonomy" id="402648"/>
    <lineage>
        <taxon>Bacteria</taxon>
        <taxon>Bacillati</taxon>
        <taxon>Actinomycetota</taxon>
        <taxon>Actinomycetes</taxon>
        <taxon>Kitasatosporales</taxon>
        <taxon>Streptomycetaceae</taxon>
        <taxon>Streptomyces</taxon>
    </lineage>
</organism>
<feature type="transmembrane region" description="Helical" evidence="9">
    <location>
        <begin position="294"/>
        <end position="314"/>
    </location>
</feature>
<evidence type="ECO:0000256" key="7">
    <source>
        <dbReference type="ARBA" id="ARBA00023315"/>
    </source>
</evidence>
<evidence type="ECO:0000256" key="9">
    <source>
        <dbReference type="SAM" id="Phobius"/>
    </source>
</evidence>
<dbReference type="EMBL" id="SMKI01000193">
    <property type="protein sequence ID" value="TDC73612.1"/>
    <property type="molecule type" value="Genomic_DNA"/>
</dbReference>
<comment type="subcellular location">
    <subcellularLocation>
        <location evidence="1">Cell membrane</location>
        <topology evidence="1">Multi-pass membrane protein</topology>
    </subcellularLocation>
</comment>
<dbReference type="AlphaFoldDB" id="A0A4R4TEM8"/>
<feature type="transmembrane region" description="Helical" evidence="9">
    <location>
        <begin position="372"/>
        <end position="393"/>
    </location>
</feature>
<dbReference type="Pfam" id="PF19040">
    <property type="entry name" value="SGNH"/>
    <property type="match status" value="1"/>
</dbReference>
<proteinExistence type="predicted"/>
<dbReference type="GO" id="GO:0005886">
    <property type="term" value="C:plasma membrane"/>
    <property type="evidence" value="ECO:0007669"/>
    <property type="project" value="UniProtKB-SubCell"/>
</dbReference>
<feature type="region of interest" description="Disordered" evidence="8">
    <location>
        <begin position="1"/>
        <end position="21"/>
    </location>
</feature>
<keyword evidence="2" id="KW-1003">Cell membrane</keyword>
<dbReference type="PANTHER" id="PTHR23028">
    <property type="entry name" value="ACETYLTRANSFERASE"/>
    <property type="match status" value="1"/>
</dbReference>
<feature type="transmembrane region" description="Helical" evidence="9">
    <location>
        <begin position="88"/>
        <end position="108"/>
    </location>
</feature>
<feature type="transmembrane region" description="Helical" evidence="9">
    <location>
        <begin position="47"/>
        <end position="67"/>
    </location>
</feature>
<dbReference type="PANTHER" id="PTHR23028:SF53">
    <property type="entry name" value="ACYL_TRANSF_3 DOMAIN-CONTAINING PROTEIN"/>
    <property type="match status" value="1"/>
</dbReference>
<feature type="transmembrane region" description="Helical" evidence="9">
    <location>
        <begin position="334"/>
        <end position="352"/>
    </location>
</feature>
<dbReference type="InterPro" id="IPR002656">
    <property type="entry name" value="Acyl_transf_3_dom"/>
</dbReference>
<feature type="transmembrane region" description="Helical" evidence="9">
    <location>
        <begin position="183"/>
        <end position="203"/>
    </location>
</feature>
<reference evidence="12 13" key="1">
    <citation type="submission" date="2019-03" db="EMBL/GenBank/DDBJ databases">
        <title>Draft genome sequences of novel Actinobacteria.</title>
        <authorList>
            <person name="Sahin N."/>
            <person name="Ay H."/>
            <person name="Saygin H."/>
        </authorList>
    </citation>
    <scope>NUCLEOTIDE SEQUENCE [LARGE SCALE GENOMIC DNA]</scope>
    <source>
        <strain evidence="12 13">DSM 41900</strain>
    </source>
</reference>
<dbReference type="GO" id="GO:0009103">
    <property type="term" value="P:lipopolysaccharide biosynthetic process"/>
    <property type="evidence" value="ECO:0007669"/>
    <property type="project" value="TreeGrafter"/>
</dbReference>
<keyword evidence="3 12" id="KW-0808">Transferase</keyword>
<keyword evidence="5 9" id="KW-1133">Transmembrane helix</keyword>
<protein>
    <submittedName>
        <fullName evidence="12">Acyltransferase</fullName>
    </submittedName>
</protein>
<dbReference type="Proteomes" id="UP000295345">
    <property type="component" value="Unassembled WGS sequence"/>
</dbReference>
<comment type="caution">
    <text evidence="12">The sequence shown here is derived from an EMBL/GenBank/DDBJ whole genome shotgun (WGS) entry which is preliminary data.</text>
</comment>
<feature type="domain" description="SGNH" evidence="11">
    <location>
        <begin position="454"/>
        <end position="683"/>
    </location>
</feature>
<keyword evidence="6 9" id="KW-0472">Membrane</keyword>
<dbReference type="Pfam" id="PF01757">
    <property type="entry name" value="Acyl_transf_3"/>
    <property type="match status" value="1"/>
</dbReference>
<keyword evidence="4 9" id="KW-0812">Transmembrane</keyword>
<name>A0A4R4TEM8_9ACTN</name>
<evidence type="ECO:0000256" key="8">
    <source>
        <dbReference type="SAM" id="MobiDB-lite"/>
    </source>
</evidence>
<sequence>MRRDTSAETPAGISGEPPHRPDIQGLRAVAVGLVVLSHAGVRGLDGGYVGVDVFFVISGFLITSLLLRELDATGRLSFARFYARRAMRLLPAATLVVLVTLVGARVYLSKLRFEEYIGDALGGLLYAENIRLATTGTDYLSEGTPPSPFQHFWSLAVEEQFYLLWPLLLFLGWRAARGHRARVAALTAALCLVSFGLSVTVTGSSPSWGYFGTHTRFWELGAGALLALGVGRLNRLPARLAAPMTWLGLGCVLLAAVRFDDATPYPGHFALLPVLGTALVLAGGCSPARGDARLLLALRPATWLGGVSYGWYLWHWPLLVIGPTALGRADDEGTTLPLLLGAVALLLAWGTLHLVENPPRLHVGLRRRPRRALGVGFGLSASATAVILVASAFPPPISSDSPAPALGEALADAADPRAELTRLLAASGDGLPSNLTPALDRIREARSALYRDGCHVEDDSARTPHCVYGDADSERVVVLFGDSHAAQWFPALDRLARENGWKLVTLTKASCKVPTVTTIRDHRAYEGCDTWRSETLTWIRELRPELVIASSSEEGDLARPTDDPLREWADGYRATFAALADSGARLALLLDTVWPVGDPVECAAERPLELGDCANRLPGAVRDQARRDAATEVAETMGVPVIDPVPWLCADTGECPVAVGDTFVYRDDNHLSEAYAAALAPLLGGRIAELWPGA</sequence>
<dbReference type="Gene3D" id="3.40.50.1110">
    <property type="entry name" value="SGNH hydrolase"/>
    <property type="match status" value="1"/>
</dbReference>
<keyword evidence="7 12" id="KW-0012">Acyltransferase</keyword>
<evidence type="ECO:0000259" key="11">
    <source>
        <dbReference type="Pfam" id="PF19040"/>
    </source>
</evidence>
<evidence type="ECO:0000256" key="2">
    <source>
        <dbReference type="ARBA" id="ARBA00022475"/>
    </source>
</evidence>